<dbReference type="PANTHER" id="PTHR35004:SF7">
    <property type="entry name" value="INTEGRASE PROTEIN"/>
    <property type="match status" value="1"/>
</dbReference>
<dbReference type="GO" id="GO:0003677">
    <property type="term" value="F:DNA binding"/>
    <property type="evidence" value="ECO:0007669"/>
    <property type="project" value="InterPro"/>
</dbReference>
<evidence type="ECO:0000313" key="4">
    <source>
        <dbReference type="EMBL" id="MBB4016703.1"/>
    </source>
</evidence>
<gene>
    <name evidence="4" type="ORF">GGR16_001709</name>
</gene>
<dbReference type="InterPro" id="IPR015378">
    <property type="entry name" value="Transposase-like_Mu_C"/>
</dbReference>
<dbReference type="Proteomes" id="UP000577362">
    <property type="component" value="Unassembled WGS sequence"/>
</dbReference>
<dbReference type="Pfam" id="PF00665">
    <property type="entry name" value="rve"/>
    <property type="match status" value="1"/>
</dbReference>
<feature type="domain" description="HTH Mu-type" evidence="3">
    <location>
        <begin position="10"/>
        <end position="76"/>
    </location>
</feature>
<dbReference type="InterPro" id="IPR012337">
    <property type="entry name" value="RNaseH-like_sf"/>
</dbReference>
<proteinExistence type="predicted"/>
<dbReference type="PROSITE" id="PS50994">
    <property type="entry name" value="INTEGRASE"/>
    <property type="match status" value="1"/>
</dbReference>
<dbReference type="SUPFAM" id="SSF53098">
    <property type="entry name" value="Ribonuclease H-like"/>
    <property type="match status" value="1"/>
</dbReference>
<dbReference type="AlphaFoldDB" id="A0A840BVV3"/>
<dbReference type="Pfam" id="PF02316">
    <property type="entry name" value="HTH_Tnp_Mu_1"/>
    <property type="match status" value="1"/>
</dbReference>
<feature type="domain" description="Integrase catalytic" evidence="2">
    <location>
        <begin position="283"/>
        <end position="479"/>
    </location>
</feature>
<accession>A0A840BVV3</accession>
<dbReference type="InterPro" id="IPR001584">
    <property type="entry name" value="Integrase_cat-core"/>
</dbReference>
<dbReference type="Gene3D" id="1.10.10.10">
    <property type="entry name" value="Winged helix-like DNA-binding domain superfamily/Winged helix DNA-binding domain"/>
    <property type="match status" value="1"/>
</dbReference>
<sequence>MNAPISPVKQWLTASELAEAQLPSLPETERGVRKMAAREGWPSRDRIGRGGGREYPLEALPAEARAAYLGRHLQAVEVPVVLQASQSPAEPETSDLCGRAAEARDARLALLQILDRYIAESGVTKRLADQHFCDLYNSERIEVADWIRRHVRSITPSTLFRWRAARRDGRTKRLGVDKAAARKGCGVLDQANGGEVKTFLLALLVKQPHLTAKHLRRALEAQFEGGLDLVSRYGEIRRVPVPPLRTIQWAIGRWKEELKVELTALTNPDAFKSKYRASGRNSYRHVTRLNQLWMIDASPADVLCSDGRHSIYAAIDVYSRRLLISVSRTPRAAAVCALMRRTILAWGAPDRVKTDNGSDFTARQTTMLMANLGIDVSYSQPFTPEEKAFVERAIGTLQRGLMPLLEGFIGHDVADRKQIEQRKAFAARLGEDPAETFCVALTGADLQRECDRWVEAMYMHEPHAGLGKRTPFELVSASREAIRTVDERALDILLMPIAGRDGIRTVSKSGIRIDHHWYLVPHLMPETRVLVRMDPADLGRAYLFTPEGDEFLGEATCPVLAGIDPAAAVRAVKAEQKRIIDERMAPVKAEVKKLAKGPRLADLVMRQAARDAGKLVELPKPRVEHTTPQIEAAIEAMTPRHARPVELRPDDAAIHAELVAAAEADAPVPAPESTVKAFPEQPKHRFRRAVELERRIAAGQGVSTDEALWLGRYQTSAEYLAHQDLHRDFGDEWLFA</sequence>
<dbReference type="GO" id="GO:0015074">
    <property type="term" value="P:DNA integration"/>
    <property type="evidence" value="ECO:0007669"/>
    <property type="project" value="InterPro"/>
</dbReference>
<dbReference type="Gene3D" id="3.30.420.10">
    <property type="entry name" value="Ribonuclease H-like superfamily/Ribonuclease H"/>
    <property type="match status" value="1"/>
</dbReference>
<dbReference type="InterPro" id="IPR003314">
    <property type="entry name" value="Mu-type_HTH"/>
</dbReference>
<dbReference type="Pfam" id="PF09299">
    <property type="entry name" value="Mu-transpos_C"/>
    <property type="match status" value="1"/>
</dbReference>
<evidence type="ECO:0000259" key="2">
    <source>
        <dbReference type="PROSITE" id="PS50994"/>
    </source>
</evidence>
<dbReference type="SUPFAM" id="SSF46955">
    <property type="entry name" value="Putative DNA-binding domain"/>
    <property type="match status" value="1"/>
</dbReference>
<evidence type="ECO:0000256" key="1">
    <source>
        <dbReference type="SAM" id="MobiDB-lite"/>
    </source>
</evidence>
<protein>
    <submittedName>
        <fullName evidence="4">Transposase InsO family protein</fullName>
    </submittedName>
</protein>
<dbReference type="InterPro" id="IPR036397">
    <property type="entry name" value="RNaseH_sf"/>
</dbReference>
<evidence type="ECO:0000259" key="3">
    <source>
        <dbReference type="PROSITE" id="PS51702"/>
    </source>
</evidence>
<dbReference type="InterPro" id="IPR009061">
    <property type="entry name" value="DNA-bd_dom_put_sf"/>
</dbReference>
<name>A0A840BVV3_9HYPH</name>
<dbReference type="PANTHER" id="PTHR35004">
    <property type="entry name" value="TRANSPOSASE RV3428C-RELATED"/>
    <property type="match status" value="1"/>
</dbReference>
<reference evidence="4 5" key="1">
    <citation type="submission" date="2020-08" db="EMBL/GenBank/DDBJ databases">
        <title>Genomic Encyclopedia of Type Strains, Phase IV (KMG-IV): sequencing the most valuable type-strain genomes for metagenomic binning, comparative biology and taxonomic classification.</title>
        <authorList>
            <person name="Goeker M."/>
        </authorList>
    </citation>
    <scope>NUCLEOTIDE SEQUENCE [LARGE SCALE GENOMIC DNA]</scope>
    <source>
        <strain evidence="4 5">DSM 103737</strain>
    </source>
</reference>
<evidence type="ECO:0000313" key="5">
    <source>
        <dbReference type="Proteomes" id="UP000577362"/>
    </source>
</evidence>
<dbReference type="RefSeq" id="WP_183316245.1">
    <property type="nucleotide sequence ID" value="NZ_JACIEN010000001.1"/>
</dbReference>
<dbReference type="PROSITE" id="PS51702">
    <property type="entry name" value="HTH_MU"/>
    <property type="match status" value="1"/>
</dbReference>
<keyword evidence="5" id="KW-1185">Reference proteome</keyword>
<dbReference type="EMBL" id="JACIEN010000001">
    <property type="protein sequence ID" value="MBB4016703.1"/>
    <property type="molecule type" value="Genomic_DNA"/>
</dbReference>
<comment type="caution">
    <text evidence="4">The sequence shown here is derived from an EMBL/GenBank/DDBJ whole genome shotgun (WGS) entry which is preliminary data.</text>
</comment>
<dbReference type="InterPro" id="IPR036388">
    <property type="entry name" value="WH-like_DNA-bd_sf"/>
</dbReference>
<organism evidence="4 5">
    <name type="scientific">Chelatococcus caeni</name>
    <dbReference type="NCBI Taxonomy" id="1348468"/>
    <lineage>
        <taxon>Bacteria</taxon>
        <taxon>Pseudomonadati</taxon>
        <taxon>Pseudomonadota</taxon>
        <taxon>Alphaproteobacteria</taxon>
        <taxon>Hyphomicrobiales</taxon>
        <taxon>Chelatococcaceae</taxon>
        <taxon>Chelatococcus</taxon>
    </lineage>
</organism>
<feature type="region of interest" description="Disordered" evidence="1">
    <location>
        <begin position="23"/>
        <end position="48"/>
    </location>
</feature>